<reference evidence="9 10" key="1">
    <citation type="submission" date="2018-08" db="EMBL/GenBank/DDBJ databases">
        <title>Recombination of ecologically and evolutionarily significant loci maintains genetic cohesion in the Pseudomonas syringae species complex.</title>
        <authorList>
            <person name="Dillon M."/>
            <person name="Thakur S."/>
            <person name="Almeida R.N.D."/>
            <person name="Weir B.S."/>
            <person name="Guttman D.S."/>
        </authorList>
    </citation>
    <scope>NUCLEOTIDE SEQUENCE [LARGE SCALE GENOMIC DNA]</scope>
    <source>
        <strain evidence="9 10">ICMP 2732</strain>
    </source>
</reference>
<evidence type="ECO:0000256" key="4">
    <source>
        <dbReference type="ARBA" id="ARBA00022553"/>
    </source>
</evidence>
<dbReference type="PANTHER" id="PTHR43775:SF37">
    <property type="entry name" value="SI:DKEY-61P9.11"/>
    <property type="match status" value="1"/>
</dbReference>
<dbReference type="Proteomes" id="UP000281350">
    <property type="component" value="Unassembled WGS sequence"/>
</dbReference>
<evidence type="ECO:0000256" key="1">
    <source>
        <dbReference type="ARBA" id="ARBA00005194"/>
    </source>
</evidence>
<evidence type="ECO:0000259" key="8">
    <source>
        <dbReference type="PROSITE" id="PS52004"/>
    </source>
</evidence>
<evidence type="ECO:0000256" key="6">
    <source>
        <dbReference type="SAM" id="MobiDB-lite"/>
    </source>
</evidence>
<dbReference type="Pfam" id="PF00550">
    <property type="entry name" value="PP-binding"/>
    <property type="match status" value="2"/>
</dbReference>
<gene>
    <name evidence="9" type="ORF">ALQ36_01928</name>
</gene>
<evidence type="ECO:0000256" key="5">
    <source>
        <dbReference type="ARBA" id="ARBA00022679"/>
    </source>
</evidence>
<dbReference type="Pfam" id="PF02801">
    <property type="entry name" value="Ketoacyl-synt_C"/>
    <property type="match status" value="1"/>
</dbReference>
<dbReference type="Gene3D" id="3.40.50.150">
    <property type="entry name" value="Vaccinia Virus protein VP39"/>
    <property type="match status" value="1"/>
</dbReference>
<dbReference type="SMART" id="SM00822">
    <property type="entry name" value="PKS_KR"/>
    <property type="match status" value="1"/>
</dbReference>
<dbReference type="PROSITE" id="PS52004">
    <property type="entry name" value="KS3_2"/>
    <property type="match status" value="1"/>
</dbReference>
<evidence type="ECO:0000259" key="7">
    <source>
        <dbReference type="PROSITE" id="PS50075"/>
    </source>
</evidence>
<evidence type="ECO:0000313" key="9">
    <source>
        <dbReference type="EMBL" id="RMO68850.1"/>
    </source>
</evidence>
<feature type="region of interest" description="Disordered" evidence="6">
    <location>
        <begin position="959"/>
        <end position="983"/>
    </location>
</feature>
<dbReference type="InterPro" id="IPR036736">
    <property type="entry name" value="ACP-like_sf"/>
</dbReference>
<dbReference type="RefSeq" id="WP_122278726.1">
    <property type="nucleotide sequence ID" value="NZ_RBPY01000185.1"/>
</dbReference>
<keyword evidence="3" id="KW-0596">Phosphopantetheine</keyword>
<dbReference type="SUPFAM" id="SSF53901">
    <property type="entry name" value="Thiolase-like"/>
    <property type="match status" value="1"/>
</dbReference>
<dbReference type="PROSITE" id="PS50075">
    <property type="entry name" value="CARRIER"/>
    <property type="match status" value="2"/>
</dbReference>
<dbReference type="InterPro" id="IPR057326">
    <property type="entry name" value="KR_dom"/>
</dbReference>
<dbReference type="EMBL" id="RBPY01000185">
    <property type="protein sequence ID" value="RMO68850.1"/>
    <property type="molecule type" value="Genomic_DNA"/>
</dbReference>
<dbReference type="GO" id="GO:0006633">
    <property type="term" value="P:fatty acid biosynthetic process"/>
    <property type="evidence" value="ECO:0007669"/>
    <property type="project" value="UniProtKB-UniPathway"/>
</dbReference>
<dbReference type="InterPro" id="IPR032821">
    <property type="entry name" value="PKS_assoc"/>
</dbReference>
<dbReference type="Pfam" id="PF16197">
    <property type="entry name" value="KAsynt_C_assoc"/>
    <property type="match status" value="1"/>
</dbReference>
<feature type="compositionally biased region" description="Low complexity" evidence="6">
    <location>
        <begin position="959"/>
        <end position="974"/>
    </location>
</feature>
<dbReference type="InterPro" id="IPR029063">
    <property type="entry name" value="SAM-dependent_MTases_sf"/>
</dbReference>
<dbReference type="PROSITE" id="PS00606">
    <property type="entry name" value="KS3_1"/>
    <property type="match status" value="1"/>
</dbReference>
<dbReference type="InterPro" id="IPR020806">
    <property type="entry name" value="PKS_PP-bd"/>
</dbReference>
<comment type="caution">
    <text evidence="9">The sequence shown here is derived from an EMBL/GenBank/DDBJ whole genome shotgun (WGS) entry which is preliminary data.</text>
</comment>
<dbReference type="SUPFAM" id="SSF53335">
    <property type="entry name" value="S-adenosyl-L-methionine-dependent methyltransferases"/>
    <property type="match status" value="1"/>
</dbReference>
<protein>
    <submittedName>
        <fullName evidence="9">LkcC</fullName>
    </submittedName>
</protein>
<dbReference type="PANTHER" id="PTHR43775">
    <property type="entry name" value="FATTY ACID SYNTHASE"/>
    <property type="match status" value="1"/>
</dbReference>
<dbReference type="InterPro" id="IPR014031">
    <property type="entry name" value="Ketoacyl_synth_C"/>
</dbReference>
<dbReference type="GO" id="GO:0004312">
    <property type="term" value="F:fatty acid synthase activity"/>
    <property type="evidence" value="ECO:0007669"/>
    <property type="project" value="TreeGrafter"/>
</dbReference>
<keyword evidence="5" id="KW-0808">Transferase</keyword>
<dbReference type="Gene3D" id="1.10.1200.10">
    <property type="entry name" value="ACP-like"/>
    <property type="match status" value="2"/>
</dbReference>
<proteinExistence type="inferred from homology"/>
<name>A0A3M3XFE5_9PSED</name>
<dbReference type="GO" id="GO:0004315">
    <property type="term" value="F:3-oxoacyl-[acyl-carrier-protein] synthase activity"/>
    <property type="evidence" value="ECO:0007669"/>
    <property type="project" value="InterPro"/>
</dbReference>
<dbReference type="InterPro" id="IPR042104">
    <property type="entry name" value="PKS_dehydratase_sf"/>
</dbReference>
<dbReference type="Pfam" id="PF14765">
    <property type="entry name" value="PS-DH"/>
    <property type="match status" value="1"/>
</dbReference>
<dbReference type="Gene3D" id="3.40.47.10">
    <property type="match status" value="1"/>
</dbReference>
<dbReference type="UniPathway" id="UPA00094"/>
<feature type="domain" description="Carrier" evidence="7">
    <location>
        <begin position="881"/>
        <end position="954"/>
    </location>
</feature>
<dbReference type="SMART" id="SM01294">
    <property type="entry name" value="PKS_PP_betabranch"/>
    <property type="match status" value="2"/>
</dbReference>
<dbReference type="InterPro" id="IPR014030">
    <property type="entry name" value="Ketoacyl_synth_N"/>
</dbReference>
<dbReference type="InterPro" id="IPR020841">
    <property type="entry name" value="PKS_Beta-ketoAc_synthase_dom"/>
</dbReference>
<dbReference type="Pfam" id="PF00109">
    <property type="entry name" value="ketoacyl-synt"/>
    <property type="match status" value="1"/>
</dbReference>
<keyword evidence="4" id="KW-0597">Phosphoprotein</keyword>
<dbReference type="Gene3D" id="3.10.129.110">
    <property type="entry name" value="Polyketide synthase dehydratase"/>
    <property type="match status" value="1"/>
</dbReference>
<evidence type="ECO:0000256" key="3">
    <source>
        <dbReference type="ARBA" id="ARBA00022450"/>
    </source>
</evidence>
<feature type="domain" description="Ketosynthase family 3 (KS3)" evidence="8">
    <location>
        <begin position="988"/>
        <end position="1402"/>
    </location>
</feature>
<dbReference type="SMART" id="SM00825">
    <property type="entry name" value="PKS_KS"/>
    <property type="match status" value="1"/>
</dbReference>
<dbReference type="GO" id="GO:0031177">
    <property type="term" value="F:phosphopantetheine binding"/>
    <property type="evidence" value="ECO:0007669"/>
    <property type="project" value="InterPro"/>
</dbReference>
<dbReference type="PROSITE" id="PS00012">
    <property type="entry name" value="PHOSPHOPANTETHEINE"/>
    <property type="match status" value="2"/>
</dbReference>
<dbReference type="SUPFAM" id="SSF47336">
    <property type="entry name" value="ACP-like"/>
    <property type="match status" value="2"/>
</dbReference>
<dbReference type="CDD" id="cd00833">
    <property type="entry name" value="PKS"/>
    <property type="match status" value="1"/>
</dbReference>
<dbReference type="Gene3D" id="3.40.50.720">
    <property type="entry name" value="NAD(P)-binding Rossmann-like Domain"/>
    <property type="match status" value="1"/>
</dbReference>
<evidence type="ECO:0000313" key="10">
    <source>
        <dbReference type="Proteomes" id="UP000281350"/>
    </source>
</evidence>
<dbReference type="Pfam" id="PF13489">
    <property type="entry name" value="Methyltransf_23"/>
    <property type="match status" value="1"/>
</dbReference>
<evidence type="ECO:0000256" key="2">
    <source>
        <dbReference type="ARBA" id="ARBA00006484"/>
    </source>
</evidence>
<dbReference type="CDD" id="cd02440">
    <property type="entry name" value="AdoMet_MTases"/>
    <property type="match status" value="1"/>
</dbReference>
<dbReference type="InterPro" id="IPR050091">
    <property type="entry name" value="PKS_NRPS_Biosynth_Enz"/>
</dbReference>
<dbReference type="SUPFAM" id="SSF51735">
    <property type="entry name" value="NAD(P)-binding Rossmann-fold domains"/>
    <property type="match status" value="1"/>
</dbReference>
<comment type="similarity">
    <text evidence="2">Belongs to the short-chain dehydrogenases/reductases (SDR) family.</text>
</comment>
<dbReference type="InterPro" id="IPR016039">
    <property type="entry name" value="Thiolase-like"/>
</dbReference>
<dbReference type="InterPro" id="IPR049551">
    <property type="entry name" value="PKS_DH_C"/>
</dbReference>
<dbReference type="Pfam" id="PF08659">
    <property type="entry name" value="KR"/>
    <property type="match status" value="1"/>
</dbReference>
<sequence>MNSNADTPSLGLFEPDWQFAMTAHSPQESVPDWILVPATQPSLAEEMAGLLGEQRVRTFTEAPLDLPPGDHYAIIVRSPWAQGAQTSVTVAVLNLLKTLSRLQRARIDVVACRALAGPPGQDVRYPLDATCLGLAQTASREYPHLSINAFSLCDFAVATLHRAFSHRPTHAPATPVHITQDGYAVRHFKRASLNSSVSGLALRKGGHYLVLGGTGGLGRMLASYLVERHQARVHLVSRSAPDFELHELMRHSSCDISVPQALEAIFEAHGPFDAVIHSAMDLHDQTLDTLQPAQLERNLRPKLLGSYGLIQALRQHPVDFVLFFSSIQSHLANPGQGAYTAACAVKDAMAALLEETFQIPSKIINWGYWGSVGAVAAPYYRERMEKVGVGSLEAEDGIATIEALISSDQRQVMALKANAQALLAMGFETADSPGVVPVDELQSLIPPFDDQAEWVRRNEQASVALDEYARRAIHRIGMPTNIAAHHQALAQALSAIEDAPQALDRHSLLQRFAHLRAHLDLLDACMADFASILQGKTDPLEVLFPHGSFDRVEGVYRNNPVADYYNQTMATIVERLADSTEQPLRVLEIGAGTGSTTEQVMARVGHRLGQYRFTDLSLSFINRARRTFDQPCFEASIYNVEQPPQWLGAFDIVLATNVIHATRDIRESLRNIRRALRPGGVIVLNEVTALQHYATLTFGLTKGWWLNTGPERIEGSPLLDAATWQRLLRETGFENTEHHGNQTQGLIVARVPVSATAGAPAERAPAASASQTSGAAAANIDEVRLSSAMAFARDAIASVMHLTPSDLDPTRALKDYGIDSLIALELVKPFKDKVGYVPATLFFEYPTLADLAGYLEQCHPEAFKVADSSAPATAAQPGGESDTLHFVRESIAKVMHMSLDELDDDAAFASYGIDSLISLELIKPLQARYGYLPATLLFEYPSIAQLAGHLGQHATSAQAKVTAAGHAHATTGQGPQPADLRTDQPAQAQAIAIIGYRGRFPGAEDTAQLWERLLQDVPLSSPVPPARWPREHMQTSTYAGVGAFLSDVDRFDHGFFNITPMDATLMDPQERLFLETAYQTFLHGAHPASRLKGSRTGVYVGVMNTGYANLTPIDSDGPRPTSLHWSIANRVSYHFDLHGPSMAIDTACSASLTALHTAVNALRLGDCDMALVGGVNVIAHPRQYDDLCRLHMLSLEGVCRPFGEGADGFVDGEGVCAMLLKPLDRALADEDPLYGVIEASALNAGGKSNGYSAPNPQAQSRLIREALNKAKWAPTQLDYVEAHGTGTALGDPIEFKSLAAVLGEGRTETSRLPIGSIKGHIGHLESAAGLAGAVKILLQMRHRTLLPSLHAHPANPLLEPQATGLMVNRHARPWPARDNQPYRAALSSFGAGGANAHVLLSSAIQTSRPARHPTSARQLIMLSAHSVQALDASRIALLQWLEQNDVPLPRLASSLAHQRDHLRHRLAVCSDSTQDLRRQLALSLVDLRGNGESTAVAGCDANAMNSMRMPDQQQDMDLDSVRQAYLGGALPDWHALFAADEPLELPEYCFDGTPLWVQARESGFESLDTLLADHNIDGQAIVPAGYYLARLLADTSTAGLMDVRFEARAQSFDCVGTEQTADRFAVTIANTTVASASTLEQHSHDQQQPWTLDSGHYLQRTAIYQKFARMGYCYGDSLRLLRWACVGDDKVQASVLPARSFALPLSPAIIDAGLQTALLLDDGEAGPAWVPWMAEKVERLSTHAAIAYVCCQRREKTARSVTHDFEFLAQDMSPVLRIQGLVSLNPTHDVARGQKPAARPKVVLHEL</sequence>
<dbReference type="InterPro" id="IPR018201">
    <property type="entry name" value="Ketoacyl_synth_AS"/>
</dbReference>
<dbReference type="InterPro" id="IPR009081">
    <property type="entry name" value="PP-bd_ACP"/>
</dbReference>
<dbReference type="SMART" id="SM00823">
    <property type="entry name" value="PKS_PP"/>
    <property type="match status" value="2"/>
</dbReference>
<dbReference type="InterPro" id="IPR013968">
    <property type="entry name" value="PKS_KR"/>
</dbReference>
<dbReference type="InterPro" id="IPR036291">
    <property type="entry name" value="NAD(P)-bd_dom_sf"/>
</dbReference>
<accession>A0A3M3XFE5</accession>
<organism evidence="9 10">
    <name type="scientific">Pseudomonas syringae pv. primulae</name>
    <dbReference type="NCBI Taxonomy" id="251707"/>
    <lineage>
        <taxon>Bacteria</taxon>
        <taxon>Pseudomonadati</taxon>
        <taxon>Pseudomonadota</taxon>
        <taxon>Gammaproteobacteria</taxon>
        <taxon>Pseudomonadales</taxon>
        <taxon>Pseudomonadaceae</taxon>
        <taxon>Pseudomonas</taxon>
    </lineage>
</organism>
<comment type="pathway">
    <text evidence="1">Lipid metabolism; fatty acid biosynthesis.</text>
</comment>
<feature type="domain" description="Carrier" evidence="7">
    <location>
        <begin position="786"/>
        <end position="859"/>
    </location>
</feature>
<dbReference type="Gene3D" id="1.10.1240.100">
    <property type="match status" value="1"/>
</dbReference>
<dbReference type="InterPro" id="IPR006162">
    <property type="entry name" value="Ppantetheine_attach_site"/>
</dbReference>